<accession>X1DHZ0</accession>
<reference evidence="1" key="1">
    <citation type="journal article" date="2014" name="Front. Microbiol.">
        <title>High frequency of phylogenetically diverse reductive dehalogenase-homologous genes in deep subseafloor sedimentary metagenomes.</title>
        <authorList>
            <person name="Kawai M."/>
            <person name="Futagami T."/>
            <person name="Toyoda A."/>
            <person name="Takaki Y."/>
            <person name="Nishi S."/>
            <person name="Hori S."/>
            <person name="Arai W."/>
            <person name="Tsubouchi T."/>
            <person name="Morono Y."/>
            <person name="Uchiyama I."/>
            <person name="Ito T."/>
            <person name="Fujiyama A."/>
            <person name="Inagaki F."/>
            <person name="Takami H."/>
        </authorList>
    </citation>
    <scope>NUCLEOTIDE SEQUENCE</scope>
    <source>
        <strain evidence="1">Expedition CK06-06</strain>
    </source>
</reference>
<organism evidence="1">
    <name type="scientific">marine sediment metagenome</name>
    <dbReference type="NCBI Taxonomy" id="412755"/>
    <lineage>
        <taxon>unclassified sequences</taxon>
        <taxon>metagenomes</taxon>
        <taxon>ecological metagenomes</taxon>
    </lineage>
</organism>
<name>X1DHZ0_9ZZZZ</name>
<proteinExistence type="predicted"/>
<dbReference type="AlphaFoldDB" id="X1DHZ0"/>
<sequence length="33" mass="4167">MAEEQIHRERNEYHPYDGFRCWGWENELMKLPT</sequence>
<evidence type="ECO:0000313" key="1">
    <source>
        <dbReference type="EMBL" id="GAG96021.1"/>
    </source>
</evidence>
<protein>
    <submittedName>
        <fullName evidence="1">Uncharacterized protein</fullName>
    </submittedName>
</protein>
<dbReference type="EMBL" id="BART01022410">
    <property type="protein sequence ID" value="GAG96021.1"/>
    <property type="molecule type" value="Genomic_DNA"/>
</dbReference>
<feature type="non-terminal residue" evidence="1">
    <location>
        <position position="33"/>
    </location>
</feature>
<comment type="caution">
    <text evidence="1">The sequence shown here is derived from an EMBL/GenBank/DDBJ whole genome shotgun (WGS) entry which is preliminary data.</text>
</comment>
<gene>
    <name evidence="1" type="ORF">S01H4_41026</name>
</gene>